<dbReference type="SUPFAM" id="SSF53743">
    <property type="entry name" value="FucI/AraA N-terminal and middle domains"/>
    <property type="match status" value="1"/>
</dbReference>
<dbReference type="GO" id="GO:0016861">
    <property type="term" value="F:intramolecular oxidoreductase activity, interconverting aldoses and ketoses"/>
    <property type="evidence" value="ECO:0007669"/>
    <property type="project" value="InterPro"/>
</dbReference>
<dbReference type="Proteomes" id="UP000215086">
    <property type="component" value="Chromosome"/>
</dbReference>
<dbReference type="InterPro" id="IPR009015">
    <property type="entry name" value="Fucose_isomerase_N/cen_sf"/>
</dbReference>
<keyword evidence="2" id="KW-0119">Carbohydrate metabolism</keyword>
<dbReference type="KEGG" id="ttf:THTE_4147"/>
<dbReference type="PANTHER" id="PTHR36120">
    <property type="entry name" value="FUCOSE ISOMERASE"/>
    <property type="match status" value="1"/>
</dbReference>
<organism evidence="3 4">
    <name type="scientific">Thermogutta terrifontis</name>
    <dbReference type="NCBI Taxonomy" id="1331910"/>
    <lineage>
        <taxon>Bacteria</taxon>
        <taxon>Pseudomonadati</taxon>
        <taxon>Planctomycetota</taxon>
        <taxon>Planctomycetia</taxon>
        <taxon>Pirellulales</taxon>
        <taxon>Thermoguttaceae</taxon>
        <taxon>Thermogutta</taxon>
    </lineage>
</organism>
<name>A0A286RLB5_9BACT</name>
<evidence type="ECO:0000256" key="2">
    <source>
        <dbReference type="ARBA" id="ARBA00023277"/>
    </source>
</evidence>
<accession>A0A286RLB5</accession>
<dbReference type="GO" id="GO:0005996">
    <property type="term" value="P:monosaccharide metabolic process"/>
    <property type="evidence" value="ECO:0007669"/>
    <property type="project" value="InterPro"/>
</dbReference>
<keyword evidence="1" id="KW-0413">Isomerase</keyword>
<protein>
    <recommendedName>
        <fullName evidence="5">L-fucose isomerase</fullName>
    </recommendedName>
</protein>
<proteinExistence type="predicted"/>
<dbReference type="AlphaFoldDB" id="A0A286RLB5"/>
<evidence type="ECO:0008006" key="5">
    <source>
        <dbReference type="Google" id="ProtNLM"/>
    </source>
</evidence>
<gene>
    <name evidence="3" type="ORF">THTE_4147</name>
</gene>
<reference evidence="3 4" key="1">
    <citation type="journal article" name="Front. Microbiol.">
        <title>Sugar Metabolism of the First Thermophilic Planctomycete Thermogutta terrifontis: Comparative Genomic and Transcriptomic Approaches.</title>
        <authorList>
            <person name="Elcheninov A.G."/>
            <person name="Menzel P."/>
            <person name="Gudbergsdottir S.R."/>
            <person name="Slesarev A.I."/>
            <person name="Kadnikov V.V."/>
            <person name="Krogh A."/>
            <person name="Bonch-Osmolovskaya E.A."/>
            <person name="Peng X."/>
            <person name="Kublanov I.V."/>
        </authorList>
    </citation>
    <scope>NUCLEOTIDE SEQUENCE [LARGE SCALE GENOMIC DNA]</scope>
    <source>
        <strain evidence="3 4">R1</strain>
    </source>
</reference>
<evidence type="ECO:0000313" key="4">
    <source>
        <dbReference type="Proteomes" id="UP000215086"/>
    </source>
</evidence>
<dbReference type="RefSeq" id="WP_095416469.1">
    <property type="nucleotide sequence ID" value="NZ_CP018477.1"/>
</dbReference>
<sequence>MISLASMGTGLFTGLVETPAPSEAPAVTDVIDVRELRPKPEVRVAASFLEMPRPYWLGWPGTTYDLDGHQREYTALLRASANRLGMQVDQEAQPLNTDATIDAWIKKLIDTKPHGILVILQHMQTWGWINRIADQTKIPLIVFAPVGTAFTGHLAGPSRKTGIHVISSLDWSAVEDGLRMIRAKRLFEETRVLWIRGNERNETVVERLGTKVRAIPRDTFNQEFDKQPVTDEVRDLAADLRKRAVKIVEPNEQDALNAMRAHVTAKRLLKAEGAHALSMDCLGMVGARLVPTPPCAAWTLLQDAGITAGCEADLFGAMSLMMTSYLLDRPGYMNDPVPETVHNTLIAAHCTSGTRIAGFDQKPADYILRNHSESALGVAMQVLWPEGQPVTLVRFNGPNEMIIDTGKVVGNVQTPPAGGCRTSVEIELDNIEDSRDTLGFHQVVTLGDHRRVLEGFCQLYGIKVTHSPRFSTFEYGGQA</sequence>
<keyword evidence="4" id="KW-1185">Reference proteome</keyword>
<evidence type="ECO:0000313" key="3">
    <source>
        <dbReference type="EMBL" id="ASV76748.1"/>
    </source>
</evidence>
<dbReference type="GO" id="GO:0005737">
    <property type="term" value="C:cytoplasm"/>
    <property type="evidence" value="ECO:0007669"/>
    <property type="project" value="InterPro"/>
</dbReference>
<dbReference type="OrthoDB" id="3194672at2"/>
<dbReference type="EMBL" id="CP018477">
    <property type="protein sequence ID" value="ASV76748.1"/>
    <property type="molecule type" value="Genomic_DNA"/>
</dbReference>
<evidence type="ECO:0000256" key="1">
    <source>
        <dbReference type="ARBA" id="ARBA00023235"/>
    </source>
</evidence>
<dbReference type="PANTHER" id="PTHR36120:SF1">
    <property type="entry name" value="L-FUCOSE ISOMERASE C-TERMINAL DOMAIN-CONTAINING PROTEIN"/>
    <property type="match status" value="1"/>
</dbReference>